<protein>
    <recommendedName>
        <fullName evidence="4">Transmembrane protein</fullName>
    </recommendedName>
</protein>
<keyword evidence="1" id="KW-0472">Membrane</keyword>
<gene>
    <name evidence="2" type="ORF">POCTA_138.1.T0660177</name>
</gene>
<dbReference type="EMBL" id="CAJJDP010000065">
    <property type="protein sequence ID" value="CAD8176018.1"/>
    <property type="molecule type" value="Genomic_DNA"/>
</dbReference>
<proteinExistence type="predicted"/>
<keyword evidence="1" id="KW-1133">Transmembrane helix</keyword>
<evidence type="ECO:0000313" key="2">
    <source>
        <dbReference type="EMBL" id="CAD8176018.1"/>
    </source>
</evidence>
<evidence type="ECO:0000256" key="1">
    <source>
        <dbReference type="SAM" id="Phobius"/>
    </source>
</evidence>
<keyword evidence="1" id="KW-0812">Transmembrane</keyword>
<evidence type="ECO:0008006" key="4">
    <source>
        <dbReference type="Google" id="ProtNLM"/>
    </source>
</evidence>
<comment type="caution">
    <text evidence="2">The sequence shown here is derived from an EMBL/GenBank/DDBJ whole genome shotgun (WGS) entry which is preliminary data.</text>
</comment>
<feature type="transmembrane region" description="Helical" evidence="1">
    <location>
        <begin position="203"/>
        <end position="232"/>
    </location>
</feature>
<organism evidence="2 3">
    <name type="scientific">Paramecium octaurelia</name>
    <dbReference type="NCBI Taxonomy" id="43137"/>
    <lineage>
        <taxon>Eukaryota</taxon>
        <taxon>Sar</taxon>
        <taxon>Alveolata</taxon>
        <taxon>Ciliophora</taxon>
        <taxon>Intramacronucleata</taxon>
        <taxon>Oligohymenophorea</taxon>
        <taxon>Peniculida</taxon>
        <taxon>Parameciidae</taxon>
        <taxon>Paramecium</taxon>
    </lineage>
</organism>
<dbReference type="Proteomes" id="UP000683925">
    <property type="component" value="Unassembled WGS sequence"/>
</dbReference>
<feature type="transmembrane region" description="Helical" evidence="1">
    <location>
        <begin position="161"/>
        <end position="183"/>
    </location>
</feature>
<evidence type="ECO:0000313" key="3">
    <source>
        <dbReference type="Proteomes" id="UP000683925"/>
    </source>
</evidence>
<name>A0A8S1VE60_PAROT</name>
<dbReference type="OrthoDB" id="307896at2759"/>
<keyword evidence="3" id="KW-1185">Reference proteome</keyword>
<dbReference type="OMA" id="CQQFKNG"/>
<dbReference type="AlphaFoldDB" id="A0A8S1VE60"/>
<reference evidence="2" key="1">
    <citation type="submission" date="2021-01" db="EMBL/GenBank/DDBJ databases">
        <authorList>
            <consortium name="Genoscope - CEA"/>
            <person name="William W."/>
        </authorList>
    </citation>
    <scope>NUCLEOTIDE SEQUENCE</scope>
</reference>
<sequence length="244" mass="29438">MENPLLDSDIIYKNNSEYAFLTQVSYSKDLLQVLIDEMHFLLKFTSDNKTYLKCSNCELLYVLQSQDNLSIQIFYQKKPKSQINNNQDQCLQCQQFKNGGCFQKCFKCYSNQIIGFQNEKQGIFCQICFSEICKICNSNLEIFQQFSDKCTQNNATNFQRYLYVITMMMLSFIFLPIFIILNFKKQKFQRQFIEFHEYIFTKYQLVIILFFYQVFIIVYLVKVFLILINFVIEKNKERIHYYFD</sequence>
<accession>A0A8S1VE60</accession>